<dbReference type="InterPro" id="IPR007838">
    <property type="entry name" value="Cell_div_ZapA-like"/>
</dbReference>
<evidence type="ECO:0000256" key="9">
    <source>
        <dbReference type="ARBA" id="ARBA00033158"/>
    </source>
</evidence>
<dbReference type="GO" id="GO:0030428">
    <property type="term" value="C:cell septum"/>
    <property type="evidence" value="ECO:0007669"/>
    <property type="project" value="TreeGrafter"/>
</dbReference>
<comment type="subunit">
    <text evidence="8">Homodimer. Interacts with FtsZ.</text>
</comment>
<dbReference type="PANTHER" id="PTHR34981">
    <property type="entry name" value="CELL DIVISION PROTEIN ZAPA"/>
    <property type="match status" value="1"/>
</dbReference>
<dbReference type="InterPro" id="IPR042233">
    <property type="entry name" value="Cell_div_ZapA_N"/>
</dbReference>
<dbReference type="InterPro" id="IPR036192">
    <property type="entry name" value="Cell_div_ZapA-like_sf"/>
</dbReference>
<dbReference type="EMBL" id="VCMV01000003">
    <property type="protein sequence ID" value="KAB0268972.1"/>
    <property type="molecule type" value="Genomic_DNA"/>
</dbReference>
<keyword evidence="11" id="KW-1185">Reference proteome</keyword>
<dbReference type="PANTHER" id="PTHR34981:SF1">
    <property type="entry name" value="CELL DIVISION PROTEIN ZAPA"/>
    <property type="match status" value="1"/>
</dbReference>
<comment type="function">
    <text evidence="7">Activator of cell division through the inhibition of FtsZ GTPase activity, therefore promoting FtsZ assembly into bundles of protofilaments necessary for the formation of the division Z ring. It is recruited early at mid-cell but it is not essential for cell division.</text>
</comment>
<dbReference type="OrthoDB" id="9797575at2"/>
<evidence type="ECO:0000256" key="4">
    <source>
        <dbReference type="ARBA" id="ARBA00022618"/>
    </source>
</evidence>
<dbReference type="Gene3D" id="3.30.160.880">
    <property type="entry name" value="Cell division protein ZapA protomer, N-terminal domain"/>
    <property type="match status" value="1"/>
</dbReference>
<evidence type="ECO:0000313" key="10">
    <source>
        <dbReference type="EMBL" id="KAB0268972.1"/>
    </source>
</evidence>
<dbReference type="GO" id="GO:0032153">
    <property type="term" value="C:cell division site"/>
    <property type="evidence" value="ECO:0007669"/>
    <property type="project" value="TreeGrafter"/>
</dbReference>
<dbReference type="RefSeq" id="WP_150942028.1">
    <property type="nucleotide sequence ID" value="NZ_VCMV01000003.1"/>
</dbReference>
<name>A0A5N3PGV7_9HYPH</name>
<comment type="caution">
    <text evidence="10">The sequence shown here is derived from an EMBL/GenBank/DDBJ whole genome shotgun (WGS) entry which is preliminary data.</text>
</comment>
<keyword evidence="3" id="KW-0963">Cytoplasm</keyword>
<evidence type="ECO:0000256" key="1">
    <source>
        <dbReference type="ARBA" id="ARBA00004496"/>
    </source>
</evidence>
<comment type="subcellular location">
    <subcellularLocation>
        <location evidence="1">Cytoplasm</location>
    </subcellularLocation>
</comment>
<evidence type="ECO:0000256" key="7">
    <source>
        <dbReference type="ARBA" id="ARBA00024910"/>
    </source>
</evidence>
<evidence type="ECO:0000313" key="11">
    <source>
        <dbReference type="Proteomes" id="UP000325684"/>
    </source>
</evidence>
<dbReference type="GO" id="GO:0000921">
    <property type="term" value="P:septin ring assembly"/>
    <property type="evidence" value="ECO:0007669"/>
    <property type="project" value="TreeGrafter"/>
</dbReference>
<keyword evidence="4 10" id="KW-0132">Cell division</keyword>
<dbReference type="SUPFAM" id="SSF102829">
    <property type="entry name" value="Cell division protein ZapA-like"/>
    <property type="match status" value="1"/>
</dbReference>
<evidence type="ECO:0000256" key="6">
    <source>
        <dbReference type="ARBA" id="ARBA00023306"/>
    </source>
</evidence>
<dbReference type="Proteomes" id="UP000325684">
    <property type="component" value="Unassembled WGS sequence"/>
</dbReference>
<dbReference type="GO" id="GO:0000917">
    <property type="term" value="P:division septum assembly"/>
    <property type="evidence" value="ECO:0007669"/>
    <property type="project" value="UniProtKB-KW"/>
</dbReference>
<dbReference type="AlphaFoldDB" id="A0A5N3PGV7"/>
<dbReference type="Pfam" id="PF05164">
    <property type="entry name" value="ZapA"/>
    <property type="match status" value="1"/>
</dbReference>
<evidence type="ECO:0000256" key="3">
    <source>
        <dbReference type="ARBA" id="ARBA00022490"/>
    </source>
</evidence>
<protein>
    <recommendedName>
        <fullName evidence="2">Cell division protein ZapA</fullName>
    </recommendedName>
    <alternativeName>
        <fullName evidence="9">Z ring-associated protein ZapA</fullName>
    </alternativeName>
</protein>
<evidence type="ECO:0000256" key="2">
    <source>
        <dbReference type="ARBA" id="ARBA00015195"/>
    </source>
</evidence>
<keyword evidence="5" id="KW-0717">Septation</keyword>
<reference evidence="10 11" key="1">
    <citation type="journal article" date="2019" name="Microorganisms">
        <title>Genome Insights into the Novel Species Microvirga brassicacearum, a Rapeseed Endophyte with Biotechnological Potential.</title>
        <authorList>
            <person name="Jimenez-Gomez A."/>
            <person name="Saati-Santamaria Z."/>
            <person name="Igual J.M."/>
            <person name="Rivas R."/>
            <person name="Mateos P.F."/>
            <person name="Garcia-Fraile P."/>
        </authorList>
    </citation>
    <scope>NUCLEOTIDE SEQUENCE [LARGE SCALE GENOMIC DNA]</scope>
    <source>
        <strain evidence="10 11">CDVBN77</strain>
    </source>
</reference>
<organism evidence="10 11">
    <name type="scientific">Microvirga brassicacearum</name>
    <dbReference type="NCBI Taxonomy" id="2580413"/>
    <lineage>
        <taxon>Bacteria</taxon>
        <taxon>Pseudomonadati</taxon>
        <taxon>Pseudomonadota</taxon>
        <taxon>Alphaproteobacteria</taxon>
        <taxon>Hyphomicrobiales</taxon>
        <taxon>Methylobacteriaceae</taxon>
        <taxon>Microvirga</taxon>
    </lineage>
</organism>
<accession>A0A5N3PGV7</accession>
<evidence type="ECO:0000256" key="8">
    <source>
        <dbReference type="ARBA" id="ARBA00026068"/>
    </source>
</evidence>
<dbReference type="GO" id="GO:0043093">
    <property type="term" value="P:FtsZ-dependent cytokinesis"/>
    <property type="evidence" value="ECO:0007669"/>
    <property type="project" value="TreeGrafter"/>
</dbReference>
<proteinExistence type="predicted"/>
<sequence length="120" mass="13055">MSQVSVIIAGKTYRIACADGEEEHLGGLAASLDAKIEDMRVAFGEIGEMRLHVMAAITMADELHETRKRIAAMEAELNELRSFASTGDERSQMIEARLADGIQKAADRIERLARGLNAPA</sequence>
<gene>
    <name evidence="10" type="ORF">FEZ63_02355</name>
</gene>
<evidence type="ECO:0000256" key="5">
    <source>
        <dbReference type="ARBA" id="ARBA00023210"/>
    </source>
</evidence>
<keyword evidence="6" id="KW-0131">Cell cycle</keyword>
<dbReference type="GO" id="GO:0005829">
    <property type="term" value="C:cytosol"/>
    <property type="evidence" value="ECO:0007669"/>
    <property type="project" value="TreeGrafter"/>
</dbReference>